<keyword evidence="3" id="KW-1185">Reference proteome</keyword>
<gene>
    <name evidence="2" type="ORF">BJY01DRAFT_208256</name>
</gene>
<reference evidence="2 3" key="1">
    <citation type="submission" date="2024-07" db="EMBL/GenBank/DDBJ databases">
        <title>Section-level genome sequencing and comparative genomics of Aspergillus sections Usti and Cavernicolus.</title>
        <authorList>
            <consortium name="Lawrence Berkeley National Laboratory"/>
            <person name="Nybo J.L."/>
            <person name="Vesth T.C."/>
            <person name="Theobald S."/>
            <person name="Frisvad J.C."/>
            <person name="Larsen T.O."/>
            <person name="Kjaerboelling I."/>
            <person name="Rothschild-Mancinelli K."/>
            <person name="Lyhne E.K."/>
            <person name="Kogle M.E."/>
            <person name="Barry K."/>
            <person name="Clum A."/>
            <person name="Na H."/>
            <person name="Ledsgaard L."/>
            <person name="Lin J."/>
            <person name="Lipzen A."/>
            <person name="Kuo A."/>
            <person name="Riley R."/>
            <person name="Mondo S."/>
            <person name="Labutti K."/>
            <person name="Haridas S."/>
            <person name="Pangalinan J."/>
            <person name="Salamov A.A."/>
            <person name="Simmons B.A."/>
            <person name="Magnuson J.K."/>
            <person name="Chen J."/>
            <person name="Drula E."/>
            <person name="Henrissat B."/>
            <person name="Wiebenga A."/>
            <person name="Lubbers R.J."/>
            <person name="Gomes A.C."/>
            <person name="Makela M.R."/>
            <person name="Stajich J."/>
            <person name="Grigoriev I.V."/>
            <person name="Mortensen U.H."/>
            <person name="De Vries R.P."/>
            <person name="Baker S.E."/>
            <person name="Andersen M.R."/>
        </authorList>
    </citation>
    <scope>NUCLEOTIDE SEQUENCE [LARGE SCALE GENOMIC DNA]</scope>
    <source>
        <strain evidence="2 3">CBS 123904</strain>
    </source>
</reference>
<evidence type="ECO:0000256" key="1">
    <source>
        <dbReference type="SAM" id="SignalP"/>
    </source>
</evidence>
<protein>
    <submittedName>
        <fullName evidence="2">Uncharacterized protein</fullName>
    </submittedName>
</protein>
<organism evidence="2 3">
    <name type="scientific">Aspergillus pseudoustus</name>
    <dbReference type="NCBI Taxonomy" id="1810923"/>
    <lineage>
        <taxon>Eukaryota</taxon>
        <taxon>Fungi</taxon>
        <taxon>Dikarya</taxon>
        <taxon>Ascomycota</taxon>
        <taxon>Pezizomycotina</taxon>
        <taxon>Eurotiomycetes</taxon>
        <taxon>Eurotiomycetidae</taxon>
        <taxon>Eurotiales</taxon>
        <taxon>Aspergillaceae</taxon>
        <taxon>Aspergillus</taxon>
        <taxon>Aspergillus subgen. Nidulantes</taxon>
    </lineage>
</organism>
<comment type="caution">
    <text evidence="2">The sequence shown here is derived from an EMBL/GenBank/DDBJ whole genome shotgun (WGS) entry which is preliminary data.</text>
</comment>
<evidence type="ECO:0000313" key="2">
    <source>
        <dbReference type="EMBL" id="KAL2852400.1"/>
    </source>
</evidence>
<proteinExistence type="predicted"/>
<sequence length="81" mass="8945">MRYRTCILTCIVWVLLALPTLQLVKPRLSHGALIVTDMTVIAKKAYTDLLGNLHDPANGFKTMTTPFSGGLEVTVYLPDPE</sequence>
<dbReference type="Proteomes" id="UP001610446">
    <property type="component" value="Unassembled WGS sequence"/>
</dbReference>
<dbReference type="EMBL" id="JBFXLU010000025">
    <property type="protein sequence ID" value="KAL2852400.1"/>
    <property type="molecule type" value="Genomic_DNA"/>
</dbReference>
<name>A0ABR4KJD4_9EURO</name>
<feature type="chain" id="PRO_5045595705" evidence="1">
    <location>
        <begin position="18"/>
        <end position="81"/>
    </location>
</feature>
<evidence type="ECO:0000313" key="3">
    <source>
        <dbReference type="Proteomes" id="UP001610446"/>
    </source>
</evidence>
<accession>A0ABR4KJD4</accession>
<keyword evidence="1" id="KW-0732">Signal</keyword>
<feature type="signal peptide" evidence="1">
    <location>
        <begin position="1"/>
        <end position="17"/>
    </location>
</feature>